<dbReference type="AlphaFoldDB" id="A0A3D8IHH1"/>
<evidence type="ECO:0008006" key="3">
    <source>
        <dbReference type="Google" id="ProtNLM"/>
    </source>
</evidence>
<evidence type="ECO:0000313" key="1">
    <source>
        <dbReference type="EMBL" id="RDU64395.1"/>
    </source>
</evidence>
<reference evidence="1 2" key="1">
    <citation type="submission" date="2018-04" db="EMBL/GenBank/DDBJ databases">
        <title>Novel Campyloabacter and Helicobacter Species and Strains.</title>
        <authorList>
            <person name="Mannion A.J."/>
            <person name="Shen Z."/>
            <person name="Fox J.G."/>
        </authorList>
    </citation>
    <scope>NUCLEOTIDE SEQUENCE [LARGE SCALE GENOMIC DNA]</scope>
    <source>
        <strain evidence="1 2">MIT 99-5101</strain>
    </source>
</reference>
<proteinExistence type="predicted"/>
<dbReference type="GO" id="GO:0046872">
    <property type="term" value="F:metal ion binding"/>
    <property type="evidence" value="ECO:0007669"/>
    <property type="project" value="InterPro"/>
</dbReference>
<dbReference type="Gene3D" id="3.30.70.100">
    <property type="match status" value="1"/>
</dbReference>
<dbReference type="OrthoDB" id="677920at2"/>
<dbReference type="SUPFAM" id="SSF55008">
    <property type="entry name" value="HMA, heavy metal-associated domain"/>
    <property type="match status" value="1"/>
</dbReference>
<accession>A0A3D8IHH1</accession>
<name>A0A3D8IHH1_9HELI</name>
<gene>
    <name evidence="1" type="ORF">CQA43_00865</name>
</gene>
<dbReference type="Proteomes" id="UP000256650">
    <property type="component" value="Unassembled WGS sequence"/>
</dbReference>
<keyword evidence="2" id="KW-1185">Reference proteome</keyword>
<evidence type="ECO:0000313" key="2">
    <source>
        <dbReference type="Proteomes" id="UP000256650"/>
    </source>
</evidence>
<dbReference type="EMBL" id="NXLS01000001">
    <property type="protein sequence ID" value="RDU64395.1"/>
    <property type="molecule type" value="Genomic_DNA"/>
</dbReference>
<dbReference type="GeneID" id="82534846"/>
<dbReference type="InterPro" id="IPR036163">
    <property type="entry name" value="HMA_dom_sf"/>
</dbReference>
<dbReference type="RefSeq" id="WP_115550729.1">
    <property type="nucleotide sequence ID" value="NZ_CAONBV010000047.1"/>
</dbReference>
<protein>
    <recommendedName>
        <fullName evidence="3">HMA domain-containing protein</fullName>
    </recommendedName>
</protein>
<sequence>MEKIQCQNIKCQGCVKKINEALLQKYPSLRVDIESQSVEVEANNDGITEIKHKLAELGFLNESGILNKLKGFFTK</sequence>
<dbReference type="CDD" id="cd00371">
    <property type="entry name" value="HMA"/>
    <property type="match status" value="1"/>
</dbReference>
<comment type="caution">
    <text evidence="1">The sequence shown here is derived from an EMBL/GenBank/DDBJ whole genome shotgun (WGS) entry which is preliminary data.</text>
</comment>
<organism evidence="1 2">
    <name type="scientific">Helicobacter ganmani</name>
    <dbReference type="NCBI Taxonomy" id="60246"/>
    <lineage>
        <taxon>Bacteria</taxon>
        <taxon>Pseudomonadati</taxon>
        <taxon>Campylobacterota</taxon>
        <taxon>Epsilonproteobacteria</taxon>
        <taxon>Campylobacterales</taxon>
        <taxon>Helicobacteraceae</taxon>
        <taxon>Helicobacter</taxon>
    </lineage>
</organism>
<dbReference type="InterPro" id="IPR006121">
    <property type="entry name" value="HMA_dom"/>
</dbReference>